<organism evidence="2 3">
    <name type="scientific">Pedobacter cryoconitis</name>
    <dbReference type="NCBI Taxonomy" id="188932"/>
    <lineage>
        <taxon>Bacteria</taxon>
        <taxon>Pseudomonadati</taxon>
        <taxon>Bacteroidota</taxon>
        <taxon>Sphingobacteriia</taxon>
        <taxon>Sphingobacteriales</taxon>
        <taxon>Sphingobacteriaceae</taxon>
        <taxon>Pedobacter</taxon>
    </lineage>
</organism>
<dbReference type="AlphaFoldDB" id="A0A7W9E1L7"/>
<dbReference type="SUPFAM" id="SSF51726">
    <property type="entry name" value="UROD/MetE-like"/>
    <property type="match status" value="1"/>
</dbReference>
<dbReference type="InterPro" id="IPR038071">
    <property type="entry name" value="UROD/MetE-like_sf"/>
</dbReference>
<evidence type="ECO:0000313" key="3">
    <source>
        <dbReference type="Proteomes" id="UP000537204"/>
    </source>
</evidence>
<dbReference type="Proteomes" id="UP000537204">
    <property type="component" value="Unassembled WGS sequence"/>
</dbReference>
<dbReference type="RefSeq" id="WP_183885298.1">
    <property type="nucleotide sequence ID" value="NZ_JACHCD010000001.1"/>
</dbReference>
<dbReference type="GO" id="GO:0003871">
    <property type="term" value="F:5-methyltetrahydropteroyltriglutamate-homocysteine S-methyltransferase activity"/>
    <property type="evidence" value="ECO:0007669"/>
    <property type="project" value="InterPro"/>
</dbReference>
<evidence type="ECO:0000259" key="1">
    <source>
        <dbReference type="Pfam" id="PF08267"/>
    </source>
</evidence>
<dbReference type="GO" id="GO:0008652">
    <property type="term" value="P:amino acid biosynthetic process"/>
    <property type="evidence" value="ECO:0007669"/>
    <property type="project" value="InterPro"/>
</dbReference>
<dbReference type="PANTHER" id="PTHR30519">
    <property type="entry name" value="5-METHYLTETRAHYDROPTEROYLTRIGLUTAMATE--HOMOCYSTEINE METHYLTRANSFERASE"/>
    <property type="match status" value="1"/>
</dbReference>
<dbReference type="EMBL" id="JACHCE010000013">
    <property type="protein sequence ID" value="MBB5639231.1"/>
    <property type="molecule type" value="Genomic_DNA"/>
</dbReference>
<comment type="caution">
    <text evidence="2">The sequence shown here is derived from an EMBL/GenBank/DDBJ whole genome shotgun (WGS) entry which is preliminary data.</text>
</comment>
<protein>
    <submittedName>
        <fullName evidence="2">Methionine synthase II (Cobalamin-independent)</fullName>
    </submittedName>
</protein>
<name>A0A7W9E1L7_9SPHI</name>
<dbReference type="Gene3D" id="3.20.20.210">
    <property type="match status" value="1"/>
</dbReference>
<accession>A0A7W9E1L7</accession>
<dbReference type="Pfam" id="PF08267">
    <property type="entry name" value="Meth_synt_1"/>
    <property type="match status" value="1"/>
</dbReference>
<proteinExistence type="predicted"/>
<dbReference type="InterPro" id="IPR013215">
    <property type="entry name" value="Cbl-indep_Met_Synth_N"/>
</dbReference>
<sequence>MLTQNLGYPRIGSQRQLKKASENYWAGKIGQDELNETARKIREENWQTQLDAGIDLIPCDDLSFYDQVLDTSLFLGVIPQRYSPVLSQDQQ</sequence>
<evidence type="ECO:0000313" key="2">
    <source>
        <dbReference type="EMBL" id="MBB5639231.1"/>
    </source>
</evidence>
<feature type="domain" description="Cobalamin-independent methionine synthase MetE N-terminal" evidence="1">
    <location>
        <begin position="3"/>
        <end position="84"/>
    </location>
</feature>
<dbReference type="GO" id="GO:0008270">
    <property type="term" value="F:zinc ion binding"/>
    <property type="evidence" value="ECO:0007669"/>
    <property type="project" value="InterPro"/>
</dbReference>
<gene>
    <name evidence="2" type="ORF">HDE68_005174</name>
</gene>
<reference evidence="2 3" key="1">
    <citation type="submission" date="2020-08" db="EMBL/GenBank/DDBJ databases">
        <title>Genomic Encyclopedia of Type Strains, Phase IV (KMG-V): Genome sequencing to study the core and pangenomes of soil and plant-associated prokaryotes.</title>
        <authorList>
            <person name="Whitman W."/>
        </authorList>
    </citation>
    <scope>NUCLEOTIDE SEQUENCE [LARGE SCALE GENOMIC DNA]</scope>
    <source>
        <strain evidence="2 3">S3M1</strain>
    </source>
</reference>